<protein>
    <recommendedName>
        <fullName evidence="3">DUF1877 family protein</fullName>
    </recommendedName>
</protein>
<dbReference type="PATRIC" id="fig|264251.5.peg.2002"/>
<dbReference type="EMBL" id="JNBQ01000008">
    <property type="protein sequence ID" value="KLN34995.1"/>
    <property type="molecule type" value="Genomic_DNA"/>
</dbReference>
<name>A0A0H2KNB5_9MICO</name>
<keyword evidence="2" id="KW-1185">Reference proteome</keyword>
<organism evidence="1 2">
    <name type="scientific">Cellulosimicrobium funkei</name>
    <dbReference type="NCBI Taxonomy" id="264251"/>
    <lineage>
        <taxon>Bacteria</taxon>
        <taxon>Bacillati</taxon>
        <taxon>Actinomycetota</taxon>
        <taxon>Actinomycetes</taxon>
        <taxon>Micrococcales</taxon>
        <taxon>Promicromonosporaceae</taxon>
        <taxon>Cellulosimicrobium</taxon>
    </lineage>
</organism>
<sequence>MGILTDYFAAPDDTRAATAAALGPDSPDPLTSQPAFATVELKGIDPFVVAGTLTSLLTDRPYAEVTADARHGSLVATAGDEGPWVVSVTDTLVGALAGATPAALDEVAVRWAATEELEGSDPADLADALHRLSALCARADDAGHRLYCWTSL</sequence>
<reference evidence="1 2" key="1">
    <citation type="submission" date="2014-05" db="EMBL/GenBank/DDBJ databases">
        <title>Cellulosimicrobium funkei U11 genome.</title>
        <authorList>
            <person name="Hu C."/>
            <person name="Gong Y."/>
            <person name="Wan W."/>
            <person name="Jiang M."/>
        </authorList>
    </citation>
    <scope>NUCLEOTIDE SEQUENCE [LARGE SCALE GENOMIC DNA]</scope>
    <source>
        <strain evidence="1 2">U11</strain>
    </source>
</reference>
<dbReference type="AlphaFoldDB" id="A0A0H2KNB5"/>
<comment type="caution">
    <text evidence="1">The sequence shown here is derived from an EMBL/GenBank/DDBJ whole genome shotgun (WGS) entry which is preliminary data.</text>
</comment>
<dbReference type="Proteomes" id="UP000035265">
    <property type="component" value="Unassembled WGS sequence"/>
</dbReference>
<gene>
    <name evidence="1" type="ORF">FB00_09835</name>
</gene>
<evidence type="ECO:0008006" key="3">
    <source>
        <dbReference type="Google" id="ProtNLM"/>
    </source>
</evidence>
<proteinExistence type="predicted"/>
<evidence type="ECO:0000313" key="1">
    <source>
        <dbReference type="EMBL" id="KLN34995.1"/>
    </source>
</evidence>
<dbReference type="STRING" id="264251.FB00_09835"/>
<dbReference type="RefSeq" id="WP_047232678.1">
    <property type="nucleotide sequence ID" value="NZ_JNBQ01000008.1"/>
</dbReference>
<evidence type="ECO:0000313" key="2">
    <source>
        <dbReference type="Proteomes" id="UP000035265"/>
    </source>
</evidence>
<accession>A0A0H2KNB5</accession>